<sequence length="150" mass="16998">MVQDTKLKEWLSPCDVSANYNAAIKERSNGAIDAGQWFLENEDFLKWKSTGNSSLWMHGSPGCGKTVLCSTVLEHLLSEAKNFPGRVVLYHYFAFKDARTRSLSSLIRSLSSQFIQEDKHAVEDLKDLYRETRGSQPSEERLAEVFMSMG</sequence>
<reference evidence="3" key="1">
    <citation type="submission" date="2020-04" db="EMBL/GenBank/DDBJ databases">
        <title>Genome Assembly and Annotation of Botryosphaeria dothidea sdau 11-99, a Latent Pathogen of Apple Fruit Ring Rot in China.</title>
        <authorList>
            <person name="Yu C."/>
            <person name="Diao Y."/>
            <person name="Lu Q."/>
            <person name="Zhao J."/>
            <person name="Cui S."/>
            <person name="Peng C."/>
            <person name="He B."/>
            <person name="Liu H."/>
        </authorList>
    </citation>
    <scope>NUCLEOTIDE SEQUENCE [LARGE SCALE GENOMIC DNA]</scope>
    <source>
        <strain evidence="3">Sdau11-99</strain>
    </source>
</reference>
<dbReference type="OrthoDB" id="1577640at2759"/>
<dbReference type="PANTHER" id="PTHR10039">
    <property type="entry name" value="AMELOGENIN"/>
    <property type="match status" value="1"/>
</dbReference>
<evidence type="ECO:0000313" key="4">
    <source>
        <dbReference type="Proteomes" id="UP000572817"/>
    </source>
</evidence>
<dbReference type="SUPFAM" id="SSF52540">
    <property type="entry name" value="P-loop containing nucleoside triphosphate hydrolases"/>
    <property type="match status" value="1"/>
</dbReference>
<dbReference type="EMBL" id="WWBZ02000062">
    <property type="protein sequence ID" value="KAF4303059.1"/>
    <property type="molecule type" value="Genomic_DNA"/>
</dbReference>
<keyword evidence="1" id="KW-0677">Repeat</keyword>
<feature type="domain" description="Nephrocystin 3-like N-terminal" evidence="2">
    <location>
        <begin position="34"/>
        <end position="141"/>
    </location>
</feature>
<proteinExistence type="predicted"/>
<name>A0A8H4ILI6_9PEZI</name>
<accession>A0A8H4ILI6</accession>
<dbReference type="InterPro" id="IPR027417">
    <property type="entry name" value="P-loop_NTPase"/>
</dbReference>
<dbReference type="Gene3D" id="3.40.50.300">
    <property type="entry name" value="P-loop containing nucleotide triphosphate hydrolases"/>
    <property type="match status" value="1"/>
</dbReference>
<evidence type="ECO:0000259" key="2">
    <source>
        <dbReference type="Pfam" id="PF24883"/>
    </source>
</evidence>
<dbReference type="PANTHER" id="PTHR10039:SF16">
    <property type="entry name" value="GPI INOSITOL-DEACYLASE"/>
    <property type="match status" value="1"/>
</dbReference>
<dbReference type="Pfam" id="PF24883">
    <property type="entry name" value="NPHP3_N"/>
    <property type="match status" value="1"/>
</dbReference>
<evidence type="ECO:0000256" key="1">
    <source>
        <dbReference type="ARBA" id="ARBA00022737"/>
    </source>
</evidence>
<evidence type="ECO:0000313" key="3">
    <source>
        <dbReference type="EMBL" id="KAF4303059.1"/>
    </source>
</evidence>
<keyword evidence="4" id="KW-1185">Reference proteome</keyword>
<protein>
    <recommendedName>
        <fullName evidence="2">Nephrocystin 3-like N-terminal domain-containing protein</fullName>
    </recommendedName>
</protein>
<dbReference type="Proteomes" id="UP000572817">
    <property type="component" value="Unassembled WGS sequence"/>
</dbReference>
<dbReference type="AlphaFoldDB" id="A0A8H4ILI6"/>
<organism evidence="3 4">
    <name type="scientific">Botryosphaeria dothidea</name>
    <dbReference type="NCBI Taxonomy" id="55169"/>
    <lineage>
        <taxon>Eukaryota</taxon>
        <taxon>Fungi</taxon>
        <taxon>Dikarya</taxon>
        <taxon>Ascomycota</taxon>
        <taxon>Pezizomycotina</taxon>
        <taxon>Dothideomycetes</taxon>
        <taxon>Dothideomycetes incertae sedis</taxon>
        <taxon>Botryosphaeriales</taxon>
        <taxon>Botryosphaeriaceae</taxon>
        <taxon>Botryosphaeria</taxon>
    </lineage>
</organism>
<comment type="caution">
    <text evidence="3">The sequence shown here is derived from an EMBL/GenBank/DDBJ whole genome shotgun (WGS) entry which is preliminary data.</text>
</comment>
<gene>
    <name evidence="3" type="ORF">GTA08_BOTSDO08987</name>
</gene>
<dbReference type="InterPro" id="IPR056884">
    <property type="entry name" value="NPHP3-like_N"/>
</dbReference>